<dbReference type="SUPFAM" id="SSF55811">
    <property type="entry name" value="Nudix"/>
    <property type="match status" value="1"/>
</dbReference>
<evidence type="ECO:0000313" key="8">
    <source>
        <dbReference type="EMBL" id="MCU7379027.1"/>
    </source>
</evidence>
<dbReference type="AlphaFoldDB" id="A0A9J6QV51"/>
<gene>
    <name evidence="8" type="ORF">OBO34_11770</name>
</gene>
<dbReference type="PROSITE" id="PS51462">
    <property type="entry name" value="NUDIX"/>
    <property type="match status" value="1"/>
</dbReference>
<organism evidence="8 9">
    <name type="scientific">Hominibacterium faecale</name>
    <dbReference type="NCBI Taxonomy" id="2839743"/>
    <lineage>
        <taxon>Bacteria</taxon>
        <taxon>Bacillati</taxon>
        <taxon>Bacillota</taxon>
        <taxon>Clostridia</taxon>
        <taxon>Peptostreptococcales</taxon>
        <taxon>Anaerovoracaceae</taxon>
        <taxon>Hominibacterium</taxon>
    </lineage>
</organism>
<keyword evidence="3" id="KW-0479">Metal-binding</keyword>
<sequence>MKTITLEKIEDIMNNRTPRAIGKHNFFSVLVPLVQKDGELCLLYEVRAEHMKRQPGEVCFPGGQVEAGESFQTCAVRETVEELGVCGDDIQVIGQLDTLYTYSNFTMFSFLGTIKEESLSEPALNPEEVKEIFLVPLRYFLEHEPIVYKMKVEPVVGDDFPYEKIKFSKGYHWRKGDTEVPIYEFENRVIWGLTGRITRSFIEVLKSQEAENV</sequence>
<dbReference type="CDD" id="cd03426">
    <property type="entry name" value="NUDIX_CoAse_Nudt7"/>
    <property type="match status" value="1"/>
</dbReference>
<dbReference type="PROSITE" id="PS00893">
    <property type="entry name" value="NUDIX_BOX"/>
    <property type="match status" value="1"/>
</dbReference>
<keyword evidence="6" id="KW-0464">Manganese</keyword>
<dbReference type="Pfam" id="PF00293">
    <property type="entry name" value="NUDIX"/>
    <property type="match status" value="1"/>
</dbReference>
<keyword evidence="5" id="KW-0460">Magnesium</keyword>
<proteinExistence type="predicted"/>
<evidence type="ECO:0000313" key="9">
    <source>
        <dbReference type="Proteomes" id="UP001065549"/>
    </source>
</evidence>
<accession>A0A9J6QV51</accession>
<dbReference type="RefSeq" id="WP_148397708.1">
    <property type="nucleotide sequence ID" value="NZ_JAJAGH010000001.1"/>
</dbReference>
<evidence type="ECO:0000256" key="5">
    <source>
        <dbReference type="ARBA" id="ARBA00022842"/>
    </source>
</evidence>
<comment type="caution">
    <text evidence="8">The sequence shown here is derived from an EMBL/GenBank/DDBJ whole genome shotgun (WGS) entry which is preliminary data.</text>
</comment>
<evidence type="ECO:0000259" key="7">
    <source>
        <dbReference type="PROSITE" id="PS51462"/>
    </source>
</evidence>
<dbReference type="EMBL" id="JAOSHN010000004">
    <property type="protein sequence ID" value="MCU7379027.1"/>
    <property type="molecule type" value="Genomic_DNA"/>
</dbReference>
<protein>
    <submittedName>
        <fullName evidence="8">CoA pyrophosphatase</fullName>
    </submittedName>
</protein>
<name>A0A9J6QV51_9FIRM</name>
<keyword evidence="9" id="KW-1185">Reference proteome</keyword>
<dbReference type="InterPro" id="IPR020084">
    <property type="entry name" value="NUDIX_hydrolase_CS"/>
</dbReference>
<dbReference type="InterPro" id="IPR045121">
    <property type="entry name" value="CoAse"/>
</dbReference>
<dbReference type="PANTHER" id="PTHR12992">
    <property type="entry name" value="NUDIX HYDROLASE"/>
    <property type="match status" value="1"/>
</dbReference>
<dbReference type="PANTHER" id="PTHR12992:SF11">
    <property type="entry name" value="MITOCHONDRIAL COENZYME A DIPHOSPHATASE NUDT8"/>
    <property type="match status" value="1"/>
</dbReference>
<dbReference type="InterPro" id="IPR015797">
    <property type="entry name" value="NUDIX_hydrolase-like_dom_sf"/>
</dbReference>
<dbReference type="GO" id="GO:0010945">
    <property type="term" value="F:coenzyme A diphosphatase activity"/>
    <property type="evidence" value="ECO:0007669"/>
    <property type="project" value="InterPro"/>
</dbReference>
<feature type="domain" description="Nudix hydrolase" evidence="7">
    <location>
        <begin position="24"/>
        <end position="158"/>
    </location>
</feature>
<reference evidence="8" key="1">
    <citation type="submission" date="2022-09" db="EMBL/GenBank/DDBJ databases">
        <title>Culturomic study of gut microbiota in children with autism spectrum disorder.</title>
        <authorList>
            <person name="Efimov B.A."/>
            <person name="Chaplin A.V."/>
            <person name="Sokolova S.R."/>
            <person name="Pikina A.P."/>
            <person name="Korzhanova M."/>
            <person name="Belova V."/>
            <person name="Korostin D."/>
        </authorList>
    </citation>
    <scope>NUCLEOTIDE SEQUENCE</scope>
    <source>
        <strain evidence="8">ASD5510</strain>
    </source>
</reference>
<dbReference type="InterPro" id="IPR000086">
    <property type="entry name" value="NUDIX_hydrolase_dom"/>
</dbReference>
<comment type="cofactor">
    <cofactor evidence="1">
        <name>Mn(2+)</name>
        <dbReference type="ChEBI" id="CHEBI:29035"/>
    </cofactor>
</comment>
<dbReference type="Proteomes" id="UP001065549">
    <property type="component" value="Unassembled WGS sequence"/>
</dbReference>
<evidence type="ECO:0000256" key="6">
    <source>
        <dbReference type="ARBA" id="ARBA00023211"/>
    </source>
</evidence>
<keyword evidence="4" id="KW-0378">Hydrolase</keyword>
<evidence type="ECO:0000256" key="1">
    <source>
        <dbReference type="ARBA" id="ARBA00001936"/>
    </source>
</evidence>
<evidence type="ECO:0000256" key="4">
    <source>
        <dbReference type="ARBA" id="ARBA00022801"/>
    </source>
</evidence>
<dbReference type="GO" id="GO:0046872">
    <property type="term" value="F:metal ion binding"/>
    <property type="evidence" value="ECO:0007669"/>
    <property type="project" value="UniProtKB-KW"/>
</dbReference>
<evidence type="ECO:0000256" key="2">
    <source>
        <dbReference type="ARBA" id="ARBA00001946"/>
    </source>
</evidence>
<evidence type="ECO:0000256" key="3">
    <source>
        <dbReference type="ARBA" id="ARBA00022723"/>
    </source>
</evidence>
<dbReference type="Gene3D" id="3.90.79.10">
    <property type="entry name" value="Nucleoside Triphosphate Pyrophosphohydrolase"/>
    <property type="match status" value="1"/>
</dbReference>
<comment type="cofactor">
    <cofactor evidence="2">
        <name>Mg(2+)</name>
        <dbReference type="ChEBI" id="CHEBI:18420"/>
    </cofactor>
</comment>